<dbReference type="InterPro" id="IPR033479">
    <property type="entry name" value="dCache_1"/>
</dbReference>
<sequence>MKKYTTFKLQYLIMGVAFLAVFLTSLVSIWSGYRMNEKTLTENTLETHRVYAEKLASSANGYLEETFKLLNVNATEMSAYMDDGERLERKADLLRRGSTAFNSIIVMNAKGKIIATSPQSLNLKGIKVTSRASKKALEERKPMISKPYKTTTSGREIIFISTPIYDANNRFLGVLGGTIYLKENNVLNQLLGKHPYEDGSYAYVVDADGQIIYHEDKTRIGDNVMKNTVVKKMLTTDSETGAERVVNTKNTDMLVGYAKMEISGWGVITQRPTELALAPAGEMVNHMMLVGLPLLLLALVIVIMLARKIAKPLQELADITVVDRDEADAAQKNFQSVTAWYYEAIQLKQSLMSSFSHLHNQVHFFRDQSATDALTGLTNRRTIDELMNSWHIEQRMYSLILIDIDKFKSINDTYGHGVGDEVLQFLARKMENVARSEDVCCRYGGEEFVILLPNTPSDIAMTMAELLRQDVESTAAPHAIQVTLSAGVATFPVDAHHPKQLLEKADDALYYAKEHGRNQVILAK</sequence>
<dbReference type="SMART" id="SM00267">
    <property type="entry name" value="GGDEF"/>
    <property type="match status" value="1"/>
</dbReference>
<evidence type="ECO:0000256" key="5">
    <source>
        <dbReference type="ARBA" id="ARBA00023136"/>
    </source>
</evidence>
<accession>A0A433RX17</accession>
<dbReference type="InterPro" id="IPR029787">
    <property type="entry name" value="Nucleotide_cyclase"/>
</dbReference>
<proteinExistence type="predicted"/>
<dbReference type="GO" id="GO:0052621">
    <property type="term" value="F:diguanylate cyclase activity"/>
    <property type="evidence" value="ECO:0007669"/>
    <property type="project" value="TreeGrafter"/>
</dbReference>
<dbReference type="CDD" id="cd01949">
    <property type="entry name" value="GGDEF"/>
    <property type="match status" value="1"/>
</dbReference>
<evidence type="ECO:0000313" key="8">
    <source>
        <dbReference type="EMBL" id="RUS57846.1"/>
    </source>
</evidence>
<dbReference type="AlphaFoldDB" id="A0A433RX17"/>
<organism evidence="8 9">
    <name type="scientific">Candidatus Kurthia intestinigallinarum</name>
    <dbReference type="NCBI Taxonomy" id="1562256"/>
    <lineage>
        <taxon>Bacteria</taxon>
        <taxon>Bacillati</taxon>
        <taxon>Bacillota</taxon>
        <taxon>Bacilli</taxon>
        <taxon>Bacillales</taxon>
        <taxon>Caryophanaceae</taxon>
        <taxon>Kurthia</taxon>
    </lineage>
</organism>
<dbReference type="GO" id="GO:0005886">
    <property type="term" value="C:plasma membrane"/>
    <property type="evidence" value="ECO:0007669"/>
    <property type="project" value="UniProtKB-SubCell"/>
</dbReference>
<reference evidence="8 9" key="1">
    <citation type="submission" date="2014-11" db="EMBL/GenBank/DDBJ databases">
        <title>Genome sequence and analysis of novel Kurthia sp.</title>
        <authorList>
            <person name="Lawson J.N."/>
            <person name="Gonzalez J.E."/>
            <person name="Rinauldi L."/>
            <person name="Xuan Z."/>
            <person name="Firman A."/>
            <person name="Shaddox L."/>
            <person name="Trudeau A."/>
            <person name="Shah S."/>
            <person name="Reiman D."/>
        </authorList>
    </citation>
    <scope>NUCLEOTIDE SEQUENCE [LARGE SCALE GENOMIC DNA]</scope>
    <source>
        <strain evidence="8 9">3B1D</strain>
    </source>
</reference>
<keyword evidence="3 6" id="KW-0812">Transmembrane</keyword>
<dbReference type="Proteomes" id="UP000288623">
    <property type="component" value="Unassembled WGS sequence"/>
</dbReference>
<feature type="domain" description="GGDEF" evidence="7">
    <location>
        <begin position="395"/>
        <end position="524"/>
    </location>
</feature>
<evidence type="ECO:0000256" key="2">
    <source>
        <dbReference type="ARBA" id="ARBA00022475"/>
    </source>
</evidence>
<dbReference type="SUPFAM" id="SSF103190">
    <property type="entry name" value="Sensory domain-like"/>
    <property type="match status" value="2"/>
</dbReference>
<evidence type="ECO:0000313" key="9">
    <source>
        <dbReference type="Proteomes" id="UP000288623"/>
    </source>
</evidence>
<comment type="subcellular location">
    <subcellularLocation>
        <location evidence="1">Cell membrane</location>
        <topology evidence="1">Multi-pass membrane protein</topology>
    </subcellularLocation>
</comment>
<keyword evidence="5 6" id="KW-0472">Membrane</keyword>
<keyword evidence="2" id="KW-1003">Cell membrane</keyword>
<dbReference type="Pfam" id="PF02743">
    <property type="entry name" value="dCache_1"/>
    <property type="match status" value="1"/>
</dbReference>
<dbReference type="PANTHER" id="PTHR45138:SF9">
    <property type="entry name" value="DIGUANYLATE CYCLASE DGCM-RELATED"/>
    <property type="match status" value="1"/>
</dbReference>
<dbReference type="InterPro" id="IPR000160">
    <property type="entry name" value="GGDEF_dom"/>
</dbReference>
<dbReference type="Pfam" id="PF00990">
    <property type="entry name" value="GGDEF"/>
    <property type="match status" value="1"/>
</dbReference>
<evidence type="ECO:0000256" key="3">
    <source>
        <dbReference type="ARBA" id="ARBA00022692"/>
    </source>
</evidence>
<evidence type="ECO:0000259" key="7">
    <source>
        <dbReference type="PROSITE" id="PS50887"/>
    </source>
</evidence>
<dbReference type="InterPro" id="IPR050469">
    <property type="entry name" value="Diguanylate_Cyclase"/>
</dbReference>
<dbReference type="RefSeq" id="WP_126989556.1">
    <property type="nucleotide sequence ID" value="NZ_JTFC01000010.1"/>
</dbReference>
<name>A0A433RX17_9BACL</name>
<dbReference type="EMBL" id="JTFC01000010">
    <property type="protein sequence ID" value="RUS57846.1"/>
    <property type="molecule type" value="Genomic_DNA"/>
</dbReference>
<gene>
    <name evidence="8" type="ORF">QI30_03410</name>
</gene>
<dbReference type="Gene3D" id="3.30.450.20">
    <property type="entry name" value="PAS domain"/>
    <property type="match status" value="2"/>
</dbReference>
<dbReference type="InterPro" id="IPR029151">
    <property type="entry name" value="Sensor-like_sf"/>
</dbReference>
<comment type="caution">
    <text evidence="8">The sequence shown here is derived from an EMBL/GenBank/DDBJ whole genome shotgun (WGS) entry which is preliminary data.</text>
</comment>
<dbReference type="CDD" id="cd18773">
    <property type="entry name" value="PDC1_HK_sensor"/>
    <property type="match status" value="1"/>
</dbReference>
<dbReference type="InterPro" id="IPR043128">
    <property type="entry name" value="Rev_trsase/Diguanyl_cyclase"/>
</dbReference>
<dbReference type="PROSITE" id="PS50887">
    <property type="entry name" value="GGDEF"/>
    <property type="match status" value="1"/>
</dbReference>
<dbReference type="OrthoDB" id="9759607at2"/>
<dbReference type="FunFam" id="3.30.70.270:FF:000001">
    <property type="entry name" value="Diguanylate cyclase domain protein"/>
    <property type="match status" value="1"/>
</dbReference>
<dbReference type="Gene3D" id="3.30.70.270">
    <property type="match status" value="1"/>
</dbReference>
<protein>
    <recommendedName>
        <fullName evidence="7">GGDEF domain-containing protein</fullName>
    </recommendedName>
</protein>
<dbReference type="SUPFAM" id="SSF55073">
    <property type="entry name" value="Nucleotide cyclase"/>
    <property type="match status" value="1"/>
</dbReference>
<dbReference type="PANTHER" id="PTHR45138">
    <property type="entry name" value="REGULATORY COMPONENTS OF SENSORY TRANSDUCTION SYSTEM"/>
    <property type="match status" value="1"/>
</dbReference>
<dbReference type="GO" id="GO:0043709">
    <property type="term" value="P:cell adhesion involved in single-species biofilm formation"/>
    <property type="evidence" value="ECO:0007669"/>
    <property type="project" value="TreeGrafter"/>
</dbReference>
<dbReference type="CDD" id="cd12912">
    <property type="entry name" value="PDC2_MCP_like"/>
    <property type="match status" value="1"/>
</dbReference>
<keyword evidence="4 6" id="KW-1133">Transmembrane helix</keyword>
<dbReference type="NCBIfam" id="TIGR00254">
    <property type="entry name" value="GGDEF"/>
    <property type="match status" value="1"/>
</dbReference>
<dbReference type="GO" id="GO:1902201">
    <property type="term" value="P:negative regulation of bacterial-type flagellum-dependent cell motility"/>
    <property type="evidence" value="ECO:0007669"/>
    <property type="project" value="TreeGrafter"/>
</dbReference>
<evidence type="ECO:0000256" key="6">
    <source>
        <dbReference type="SAM" id="Phobius"/>
    </source>
</evidence>
<evidence type="ECO:0000256" key="4">
    <source>
        <dbReference type="ARBA" id="ARBA00022989"/>
    </source>
</evidence>
<feature type="transmembrane region" description="Helical" evidence="6">
    <location>
        <begin position="12"/>
        <end position="33"/>
    </location>
</feature>
<keyword evidence="9" id="KW-1185">Reference proteome</keyword>
<feature type="transmembrane region" description="Helical" evidence="6">
    <location>
        <begin position="287"/>
        <end position="306"/>
    </location>
</feature>
<evidence type="ECO:0000256" key="1">
    <source>
        <dbReference type="ARBA" id="ARBA00004651"/>
    </source>
</evidence>